<accession>A0A9E8LPQ4</accession>
<feature type="transmembrane region" description="Helical" evidence="17">
    <location>
        <begin position="245"/>
        <end position="263"/>
    </location>
</feature>
<reference evidence="20" key="1">
    <citation type="submission" date="2021-11" db="EMBL/GenBank/DDBJ databases">
        <authorList>
            <person name="Ge X.-Y."/>
            <person name="Peng L."/>
            <person name="Sun C.-H."/>
            <person name="Wang B.-X."/>
        </authorList>
    </citation>
    <scope>NUCLEOTIDE SEQUENCE</scope>
</reference>
<evidence type="ECO:0000256" key="12">
    <source>
        <dbReference type="ARBA" id="ARBA00023027"/>
    </source>
</evidence>
<dbReference type="Pfam" id="PF00361">
    <property type="entry name" value="Proton_antipo_M"/>
    <property type="match status" value="1"/>
</dbReference>
<protein>
    <recommendedName>
        <fullName evidence="5 17">NADH-ubiquinone oxidoreductase chain 4</fullName>
        <ecNumber evidence="4 17">7.1.1.2</ecNumber>
    </recommendedName>
</protein>
<dbReference type="CTD" id="4538"/>
<evidence type="ECO:0000259" key="18">
    <source>
        <dbReference type="Pfam" id="PF00361"/>
    </source>
</evidence>
<keyword evidence="7 17" id="KW-0679">Respiratory chain</keyword>
<dbReference type="GO" id="GO:0031966">
    <property type="term" value="C:mitochondrial membrane"/>
    <property type="evidence" value="ECO:0007669"/>
    <property type="project" value="UniProtKB-SubCell"/>
</dbReference>
<feature type="transmembrane region" description="Helical" evidence="17">
    <location>
        <begin position="180"/>
        <end position="200"/>
    </location>
</feature>
<evidence type="ECO:0000256" key="3">
    <source>
        <dbReference type="ARBA" id="ARBA00009025"/>
    </source>
</evidence>
<dbReference type="AlphaFoldDB" id="A0A9E8LPQ4"/>
<dbReference type="PRINTS" id="PR01437">
    <property type="entry name" value="NUOXDRDTASE4"/>
</dbReference>
<evidence type="ECO:0000313" key="20">
    <source>
        <dbReference type="EMBL" id="UZZ43657.1"/>
    </source>
</evidence>
<gene>
    <name evidence="20" type="primary">ND4</name>
</gene>
<proteinExistence type="inferred from homology"/>
<dbReference type="InterPro" id="IPR001750">
    <property type="entry name" value="ND/Mrp_TM"/>
</dbReference>
<keyword evidence="6 17" id="KW-0813">Transport</keyword>
<dbReference type="PANTHER" id="PTHR43507">
    <property type="entry name" value="NADH-UBIQUINONE OXIDOREDUCTASE CHAIN 4"/>
    <property type="match status" value="1"/>
</dbReference>
<evidence type="ECO:0000256" key="2">
    <source>
        <dbReference type="ARBA" id="ARBA00004225"/>
    </source>
</evidence>
<keyword evidence="9" id="KW-1278">Translocase</keyword>
<dbReference type="InterPro" id="IPR000260">
    <property type="entry name" value="NADH4_N"/>
</dbReference>
<dbReference type="InterPro" id="IPR003918">
    <property type="entry name" value="NADH_UbQ_OxRdtase"/>
</dbReference>
<dbReference type="GeneID" id="77424759"/>
<sequence>MLKFIFMMLFMLSLVGFNMWFLCVGLFILVFMFMFISININMLNMVSMMFGIDLISLNLVLLSGWICGLMFMASVVIYKNNYFGEFFSFILLMLMLFLMLTFISLDFFFFFFFFESSMVPVLFLIVGWGIQPERIQAGIYLIFYTFFASLPMLLGIYFIYYNNYSVSFYILKEFDYLFLYLVMVVVFLIKMPMYLVHLWLPKAHVEASVSGSMILAGVMLKLGGYGLIRTLKFVYLINEKFEMNLFWMILSLLGAVYMSLICFRQIDMKSLIACSSVVHMSFVIGGLMTMNSLGVYGSVIMMVGHGLCSSGLFVLVNLMYERLSSRSMMINKGLLTIFPSLSFCWALFLFCNMASPPSLNLAGEIMLMISIGSWSCMMMVVLGLVSFLSAGYSLFIFMFSQHGKLVLGMYSVFSISSREFLLLFLHWLPLNLLILNLDYFLL</sequence>
<dbReference type="GO" id="GO:0048039">
    <property type="term" value="F:ubiquinone binding"/>
    <property type="evidence" value="ECO:0007669"/>
    <property type="project" value="TreeGrafter"/>
</dbReference>
<comment type="catalytic activity">
    <reaction evidence="16 17">
        <text>a ubiquinone + NADH + 5 H(+)(in) = a ubiquinol + NAD(+) + 4 H(+)(out)</text>
        <dbReference type="Rhea" id="RHEA:29091"/>
        <dbReference type="Rhea" id="RHEA-COMP:9565"/>
        <dbReference type="Rhea" id="RHEA-COMP:9566"/>
        <dbReference type="ChEBI" id="CHEBI:15378"/>
        <dbReference type="ChEBI" id="CHEBI:16389"/>
        <dbReference type="ChEBI" id="CHEBI:17976"/>
        <dbReference type="ChEBI" id="CHEBI:57540"/>
        <dbReference type="ChEBI" id="CHEBI:57945"/>
        <dbReference type="EC" id="7.1.1.2"/>
    </reaction>
</comment>
<keyword evidence="10 17" id="KW-0249">Electron transport</keyword>
<evidence type="ECO:0000256" key="6">
    <source>
        <dbReference type="ARBA" id="ARBA00022448"/>
    </source>
</evidence>
<geneLocation type="mitochondrion" evidence="20"/>
<evidence type="ECO:0000256" key="17">
    <source>
        <dbReference type="RuleBase" id="RU003297"/>
    </source>
</evidence>
<feature type="transmembrane region" description="Helical" evidence="17">
    <location>
        <begin position="109"/>
        <end position="130"/>
    </location>
</feature>
<feature type="transmembrane region" description="Helical" evidence="17">
    <location>
        <begin position="137"/>
        <end position="160"/>
    </location>
</feature>
<dbReference type="EC" id="7.1.1.2" evidence="4 17"/>
<evidence type="ECO:0000256" key="15">
    <source>
        <dbReference type="ARBA" id="ARBA00023136"/>
    </source>
</evidence>
<evidence type="ECO:0000256" key="5">
    <source>
        <dbReference type="ARBA" id="ARBA00021006"/>
    </source>
</evidence>
<dbReference type="GO" id="GO:0003954">
    <property type="term" value="F:NADH dehydrogenase activity"/>
    <property type="evidence" value="ECO:0007669"/>
    <property type="project" value="TreeGrafter"/>
</dbReference>
<feature type="transmembrane region" description="Helical" evidence="17">
    <location>
        <begin position="48"/>
        <end position="71"/>
    </location>
</feature>
<feature type="transmembrane region" description="Helical" evidence="17">
    <location>
        <begin position="83"/>
        <end position="103"/>
    </location>
</feature>
<keyword evidence="11 17" id="KW-1133">Transmembrane helix</keyword>
<keyword evidence="15 17" id="KW-0472">Membrane</keyword>
<dbReference type="Pfam" id="PF01059">
    <property type="entry name" value="Oxidored_q5_N"/>
    <property type="match status" value="1"/>
</dbReference>
<evidence type="ECO:0000256" key="7">
    <source>
        <dbReference type="ARBA" id="ARBA00022660"/>
    </source>
</evidence>
<keyword evidence="8 17" id="KW-0812">Transmembrane</keyword>
<dbReference type="GO" id="GO:0042773">
    <property type="term" value="P:ATP synthesis coupled electron transport"/>
    <property type="evidence" value="ECO:0007669"/>
    <property type="project" value="InterPro"/>
</dbReference>
<evidence type="ECO:0000256" key="14">
    <source>
        <dbReference type="ARBA" id="ARBA00023128"/>
    </source>
</evidence>
<organism evidence="20">
    <name type="scientific">Maesaipsyche stengeli</name>
    <dbReference type="NCBI Taxonomy" id="2904894"/>
    <lineage>
        <taxon>Eukaryota</taxon>
        <taxon>Metazoa</taxon>
        <taxon>Ecdysozoa</taxon>
        <taxon>Arthropoda</taxon>
        <taxon>Hexapoda</taxon>
        <taxon>Insecta</taxon>
        <taxon>Pterygota</taxon>
        <taxon>Neoptera</taxon>
        <taxon>Endopterygota</taxon>
        <taxon>Trichoptera</taxon>
        <taxon>Annulipalpia</taxon>
        <taxon>Hydropsychoidea</taxon>
        <taxon>Hydropsychidae</taxon>
        <taxon>Arctopsychinae</taxon>
        <taxon>Maesaipsyche</taxon>
    </lineage>
</organism>
<feature type="transmembrane region" description="Helical" evidence="17">
    <location>
        <begin position="332"/>
        <end position="355"/>
    </location>
</feature>
<feature type="transmembrane region" description="Helical" evidence="17">
    <location>
        <begin position="270"/>
        <end position="289"/>
    </location>
</feature>
<dbReference type="EMBL" id="OL677993">
    <property type="protein sequence ID" value="UZZ43657.1"/>
    <property type="molecule type" value="Genomic_DNA"/>
</dbReference>
<comment type="function">
    <text evidence="17">Core subunit of the mitochondrial membrane respiratory chain NADH dehydrogenase (Complex I) which catalyzes electron transfer from NADH through the respiratory chain, using ubiquinone as an electron acceptor. Essential for the catalytic activity and assembly of complex I.</text>
</comment>
<name>A0A9E8LPQ4_9NEOP</name>
<keyword evidence="13 17" id="KW-0830">Ubiquinone</keyword>
<dbReference type="PANTHER" id="PTHR43507:SF20">
    <property type="entry name" value="NADH-UBIQUINONE OXIDOREDUCTASE CHAIN 4"/>
    <property type="match status" value="1"/>
</dbReference>
<feature type="transmembrane region" description="Helical" evidence="17">
    <location>
        <begin position="207"/>
        <end position="225"/>
    </location>
</feature>
<dbReference type="GO" id="GO:0008137">
    <property type="term" value="F:NADH dehydrogenase (ubiquinone) activity"/>
    <property type="evidence" value="ECO:0007669"/>
    <property type="project" value="UniProtKB-UniRule"/>
</dbReference>
<feature type="domain" description="NADH:ubiquinone oxidoreductase chain 4 N-terminal" evidence="19">
    <location>
        <begin position="1"/>
        <end position="101"/>
    </location>
</feature>
<comment type="similarity">
    <text evidence="3 17">Belongs to the complex I subunit 4 family.</text>
</comment>
<evidence type="ECO:0000256" key="13">
    <source>
        <dbReference type="ARBA" id="ARBA00023075"/>
    </source>
</evidence>
<feature type="transmembrane region" description="Helical" evidence="17">
    <location>
        <begin position="420"/>
        <end position="441"/>
    </location>
</feature>
<comment type="subcellular location">
    <subcellularLocation>
        <location evidence="2 17">Mitochondrion membrane</location>
        <topology evidence="2 17">Multi-pass membrane protein</topology>
    </subcellularLocation>
</comment>
<evidence type="ECO:0000256" key="16">
    <source>
        <dbReference type="ARBA" id="ARBA00049551"/>
    </source>
</evidence>
<evidence type="ECO:0000259" key="19">
    <source>
        <dbReference type="Pfam" id="PF01059"/>
    </source>
</evidence>
<reference evidence="20" key="2">
    <citation type="journal article" date="2022" name="Syst. Entomol.">
        <title>Massive gene rearrangements of mitochondrial genomes and implications for the phylogeny of Trichoptera (Insecta).</title>
        <authorList>
            <person name="Ge X."/>
            <person name="Peng L."/>
            <person name="Vogler A.P."/>
            <person name="Morse J.C."/>
            <person name="Yang L."/>
            <person name="Sun C."/>
            <person name="Wang B."/>
        </authorList>
    </citation>
    <scope>NUCLEOTIDE SEQUENCE</scope>
</reference>
<evidence type="ECO:0000256" key="11">
    <source>
        <dbReference type="ARBA" id="ARBA00022989"/>
    </source>
</evidence>
<evidence type="ECO:0000256" key="10">
    <source>
        <dbReference type="ARBA" id="ARBA00022982"/>
    </source>
</evidence>
<evidence type="ECO:0000256" key="9">
    <source>
        <dbReference type="ARBA" id="ARBA00022967"/>
    </source>
</evidence>
<feature type="transmembrane region" description="Helical" evidence="17">
    <location>
        <begin position="295"/>
        <end position="320"/>
    </location>
</feature>
<dbReference type="RefSeq" id="YP_010585934.1">
    <property type="nucleotide sequence ID" value="NC_069236.1"/>
</dbReference>
<feature type="transmembrane region" description="Helical" evidence="17">
    <location>
        <begin position="12"/>
        <end position="36"/>
    </location>
</feature>
<feature type="domain" description="NADH:quinone oxidoreductase/Mrp antiporter transmembrane" evidence="18">
    <location>
        <begin position="105"/>
        <end position="386"/>
    </location>
</feature>
<dbReference type="GO" id="GO:0015990">
    <property type="term" value="P:electron transport coupled proton transport"/>
    <property type="evidence" value="ECO:0007669"/>
    <property type="project" value="TreeGrafter"/>
</dbReference>
<feature type="transmembrane region" description="Helical" evidence="17">
    <location>
        <begin position="367"/>
        <end position="399"/>
    </location>
</feature>
<evidence type="ECO:0000256" key="4">
    <source>
        <dbReference type="ARBA" id="ARBA00012944"/>
    </source>
</evidence>
<keyword evidence="12 17" id="KW-0520">NAD</keyword>
<keyword evidence="14 17" id="KW-0496">Mitochondrion</keyword>
<evidence type="ECO:0000256" key="1">
    <source>
        <dbReference type="ARBA" id="ARBA00003257"/>
    </source>
</evidence>
<evidence type="ECO:0000256" key="8">
    <source>
        <dbReference type="ARBA" id="ARBA00022692"/>
    </source>
</evidence>
<comment type="function">
    <text evidence="1">Core subunit of the mitochondrial membrane respiratory chain NADH dehydrogenase (Complex I) that is believed to belong to the minimal assembly required for catalysis. Complex I functions in the transfer of electrons from NADH to the respiratory chain. The immediate electron acceptor for the enzyme is believed to be ubiquinone.</text>
</comment>